<dbReference type="AlphaFoldDB" id="A0A0L0G8U8"/>
<keyword evidence="3" id="KW-1185">Reference proteome</keyword>
<dbReference type="RefSeq" id="XP_014159359.1">
    <property type="nucleotide sequence ID" value="XM_014303884.1"/>
</dbReference>
<organism evidence="2 3">
    <name type="scientific">Sphaeroforma arctica JP610</name>
    <dbReference type="NCBI Taxonomy" id="667725"/>
    <lineage>
        <taxon>Eukaryota</taxon>
        <taxon>Ichthyosporea</taxon>
        <taxon>Ichthyophonida</taxon>
        <taxon>Sphaeroforma</taxon>
    </lineage>
</organism>
<gene>
    <name evidence="2" type="ORF">SARC_02362</name>
</gene>
<dbReference type="InterPro" id="IPR029071">
    <property type="entry name" value="Ubiquitin-like_domsf"/>
</dbReference>
<dbReference type="GeneID" id="25902866"/>
<reference evidence="2 3" key="1">
    <citation type="submission" date="2011-02" db="EMBL/GenBank/DDBJ databases">
        <title>The Genome Sequence of Sphaeroforma arctica JP610.</title>
        <authorList>
            <consortium name="The Broad Institute Genome Sequencing Platform"/>
            <person name="Russ C."/>
            <person name="Cuomo C."/>
            <person name="Young S.K."/>
            <person name="Zeng Q."/>
            <person name="Gargeya S."/>
            <person name="Alvarado L."/>
            <person name="Berlin A."/>
            <person name="Chapman S.B."/>
            <person name="Chen Z."/>
            <person name="Freedman E."/>
            <person name="Gellesch M."/>
            <person name="Goldberg J."/>
            <person name="Griggs A."/>
            <person name="Gujja S."/>
            <person name="Heilman E."/>
            <person name="Heiman D."/>
            <person name="Howarth C."/>
            <person name="Mehta T."/>
            <person name="Neiman D."/>
            <person name="Pearson M."/>
            <person name="Roberts A."/>
            <person name="Saif S."/>
            <person name="Shea T."/>
            <person name="Shenoy N."/>
            <person name="Sisk P."/>
            <person name="Stolte C."/>
            <person name="Sykes S."/>
            <person name="White J."/>
            <person name="Yandava C."/>
            <person name="Burger G."/>
            <person name="Gray M.W."/>
            <person name="Holland P.W.H."/>
            <person name="King N."/>
            <person name="Lang F.B.F."/>
            <person name="Roger A.J."/>
            <person name="Ruiz-Trillo I."/>
            <person name="Haas B."/>
            <person name="Nusbaum C."/>
            <person name="Birren B."/>
        </authorList>
    </citation>
    <scope>NUCLEOTIDE SEQUENCE [LARGE SCALE GENOMIC DNA]</scope>
    <source>
        <strain evidence="2 3">JP610</strain>
    </source>
</reference>
<evidence type="ECO:0000313" key="3">
    <source>
        <dbReference type="Proteomes" id="UP000054560"/>
    </source>
</evidence>
<sequence>MSFQDNTPVPDTFQIKIMSMTGQKFRINVCASDPVIAVLTTLGNYLQIAPQRLQLILKKNTYTSLNNNHSRIVSYGVRHGDTLYLLLSTIQSGPFCFTPPVISHDINKLYSVVCKNVDKSGNTAPIVAWSDVPATTAAPIVSKERQTENEKLRERMNEVRSRIERRKHLRQETIGIN</sequence>
<name>A0A0L0G8U8_9EUKA</name>
<keyword evidence="1" id="KW-0175">Coiled coil</keyword>
<dbReference type="EMBL" id="KQ241701">
    <property type="protein sequence ID" value="KNC85457.1"/>
    <property type="molecule type" value="Genomic_DNA"/>
</dbReference>
<evidence type="ECO:0008006" key="4">
    <source>
        <dbReference type="Google" id="ProtNLM"/>
    </source>
</evidence>
<dbReference type="Gene3D" id="3.10.20.90">
    <property type="entry name" value="Phosphatidylinositol 3-kinase Catalytic Subunit, Chain A, domain 1"/>
    <property type="match status" value="1"/>
</dbReference>
<evidence type="ECO:0000313" key="2">
    <source>
        <dbReference type="EMBL" id="KNC85457.1"/>
    </source>
</evidence>
<evidence type="ECO:0000256" key="1">
    <source>
        <dbReference type="SAM" id="Coils"/>
    </source>
</evidence>
<accession>A0A0L0G8U8</accession>
<dbReference type="Proteomes" id="UP000054560">
    <property type="component" value="Unassembled WGS sequence"/>
</dbReference>
<protein>
    <recommendedName>
        <fullName evidence="4">Ubiquitin-like domain-containing protein</fullName>
    </recommendedName>
</protein>
<feature type="coiled-coil region" evidence="1">
    <location>
        <begin position="142"/>
        <end position="169"/>
    </location>
</feature>
<proteinExistence type="predicted"/>
<dbReference type="SUPFAM" id="SSF54236">
    <property type="entry name" value="Ubiquitin-like"/>
    <property type="match status" value="1"/>
</dbReference>